<sequence>MQVLVVLALVAAASARPQIFPFTSPVLPVKPADSTVFPVAQTYTAAYPNPNPINYATFPNTYSTFPNTYSTFPNTYSTFPNTYGAFSAAGYAPFAPQYINPVVTATNFKAVEAKRTKRSADPEAQQILPSTTAIHYAGNPTVIPNVFPSTFSNFQTFQPSPYTFPNYYNPSATHYSFPAGVANPSFINPYTFAYPSVIGVKKDD</sequence>
<name>A0AAE1U243_9EUCA</name>
<evidence type="ECO:0000256" key="1">
    <source>
        <dbReference type="SAM" id="SignalP"/>
    </source>
</evidence>
<accession>A0AAE1U243</accession>
<evidence type="ECO:0000313" key="2">
    <source>
        <dbReference type="EMBL" id="KAK4306707.1"/>
    </source>
</evidence>
<keyword evidence="1" id="KW-0732">Signal</keyword>
<keyword evidence="3" id="KW-1185">Reference proteome</keyword>
<evidence type="ECO:0000313" key="3">
    <source>
        <dbReference type="Proteomes" id="UP001292094"/>
    </source>
</evidence>
<comment type="caution">
    <text evidence="2">The sequence shown here is derived from an EMBL/GenBank/DDBJ whole genome shotgun (WGS) entry which is preliminary data.</text>
</comment>
<dbReference type="Proteomes" id="UP001292094">
    <property type="component" value="Unassembled WGS sequence"/>
</dbReference>
<dbReference type="EMBL" id="JAWZYT010002098">
    <property type="protein sequence ID" value="KAK4306707.1"/>
    <property type="molecule type" value="Genomic_DNA"/>
</dbReference>
<dbReference type="AlphaFoldDB" id="A0AAE1U243"/>
<proteinExistence type="predicted"/>
<reference evidence="2" key="1">
    <citation type="submission" date="2023-11" db="EMBL/GenBank/DDBJ databases">
        <title>Genome assemblies of two species of porcelain crab, Petrolisthes cinctipes and Petrolisthes manimaculis (Anomura: Porcellanidae).</title>
        <authorList>
            <person name="Angst P."/>
        </authorList>
    </citation>
    <scope>NUCLEOTIDE SEQUENCE</scope>
    <source>
        <strain evidence="2">PB745_02</strain>
        <tissue evidence="2">Gill</tissue>
    </source>
</reference>
<protein>
    <submittedName>
        <fullName evidence="2">Uncharacterized protein</fullName>
    </submittedName>
</protein>
<feature type="signal peptide" evidence="1">
    <location>
        <begin position="1"/>
        <end position="15"/>
    </location>
</feature>
<organism evidence="2 3">
    <name type="scientific">Petrolisthes manimaculis</name>
    <dbReference type="NCBI Taxonomy" id="1843537"/>
    <lineage>
        <taxon>Eukaryota</taxon>
        <taxon>Metazoa</taxon>
        <taxon>Ecdysozoa</taxon>
        <taxon>Arthropoda</taxon>
        <taxon>Crustacea</taxon>
        <taxon>Multicrustacea</taxon>
        <taxon>Malacostraca</taxon>
        <taxon>Eumalacostraca</taxon>
        <taxon>Eucarida</taxon>
        <taxon>Decapoda</taxon>
        <taxon>Pleocyemata</taxon>
        <taxon>Anomura</taxon>
        <taxon>Galatheoidea</taxon>
        <taxon>Porcellanidae</taxon>
        <taxon>Petrolisthes</taxon>
    </lineage>
</organism>
<gene>
    <name evidence="2" type="ORF">Pmani_021488</name>
</gene>
<feature type="chain" id="PRO_5041950847" evidence="1">
    <location>
        <begin position="16"/>
        <end position="204"/>
    </location>
</feature>